<dbReference type="EMBL" id="JBGBZA010000002">
    <property type="protein sequence ID" value="MEY9321259.1"/>
    <property type="molecule type" value="Genomic_DNA"/>
</dbReference>
<protein>
    <submittedName>
        <fullName evidence="2">Uncharacterized protein</fullName>
    </submittedName>
</protein>
<organism evidence="2 3">
    <name type="scientific">Bradyrhizobium elkanii</name>
    <dbReference type="NCBI Taxonomy" id="29448"/>
    <lineage>
        <taxon>Bacteria</taxon>
        <taxon>Pseudomonadati</taxon>
        <taxon>Pseudomonadota</taxon>
        <taxon>Alphaproteobacteria</taxon>
        <taxon>Hyphomicrobiales</taxon>
        <taxon>Nitrobacteraceae</taxon>
        <taxon>Bradyrhizobium</taxon>
    </lineage>
</organism>
<name>A0ABV4FDT0_BRAEL</name>
<feature type="region of interest" description="Disordered" evidence="1">
    <location>
        <begin position="26"/>
        <end position="71"/>
    </location>
</feature>
<evidence type="ECO:0000313" key="3">
    <source>
        <dbReference type="Proteomes" id="UP001565471"/>
    </source>
</evidence>
<feature type="compositionally biased region" description="Basic residues" evidence="1">
    <location>
        <begin position="26"/>
        <end position="38"/>
    </location>
</feature>
<feature type="compositionally biased region" description="Gly residues" evidence="1">
    <location>
        <begin position="42"/>
        <end position="56"/>
    </location>
</feature>
<gene>
    <name evidence="2" type="ORF">ABIF29_008058</name>
</gene>
<reference evidence="2 3" key="1">
    <citation type="submission" date="2024-07" db="EMBL/GenBank/DDBJ databases">
        <title>Genomic Encyclopedia of Type Strains, Phase V (KMG-V): Genome sequencing to study the core and pangenomes of soil and plant-associated prokaryotes.</title>
        <authorList>
            <person name="Whitman W."/>
        </authorList>
    </citation>
    <scope>NUCLEOTIDE SEQUENCE [LARGE SCALE GENOMIC DNA]</scope>
    <source>
        <strain evidence="2 3">USDA 415</strain>
    </source>
</reference>
<evidence type="ECO:0000256" key="1">
    <source>
        <dbReference type="SAM" id="MobiDB-lite"/>
    </source>
</evidence>
<sequence length="188" mass="20459">MLQAAVCDGVALDAFSLGEDRLRLRRAPATRSSSRSRRNAGTGSGSGGRPVAGGVGAVRRPRQTLKPRQAAVLAADREVTALEIGRDSGLYPNGNSRTWAELGSSLIRCPDRRLRGVVRPQAPSLRNHGTRSDRDCALQGHCQQRGSTCRAFGQKVAKERRKDLLIRLKRGERVSERARGATRASRRP</sequence>
<proteinExistence type="predicted"/>
<dbReference type="Proteomes" id="UP001565471">
    <property type="component" value="Unassembled WGS sequence"/>
</dbReference>
<comment type="caution">
    <text evidence="2">The sequence shown here is derived from an EMBL/GenBank/DDBJ whole genome shotgun (WGS) entry which is preliminary data.</text>
</comment>
<accession>A0ABV4FDT0</accession>
<keyword evidence="3" id="KW-1185">Reference proteome</keyword>
<evidence type="ECO:0000313" key="2">
    <source>
        <dbReference type="EMBL" id="MEY9321259.1"/>
    </source>
</evidence>